<sequence>MLLTDGGEPEDYEEACQTTDASKWELAMKDEMKSLISNQTWELAKLPMGKKALHNKWVYRVKEEHDGSKRYKARLVVKGFQQKEGIDYNEIFAPVVKHNTIRSVLSIVASEDLYLEQLDVKIAFLHGDLVEEIYMHQPEGFLEEGKENMVCRLKKSLYGLKQAPRQWYMKFESFMHKEGFNKCNADHCCFLKRYKSSYIILLLYVDDMLVAGSDMDEIRNLKLLLSKEFDMKDLGPAKKILGMQITRDKQRGVLQLSQAEYINRVLHRFNMGSAKPVSTPLASHFRLSKNQSPQTEEEKESMANIPYASAIGSLMYAMICTRPDIGHAVGVVSRFMSNPGKAHWEAVKWILRYLRGTIEKCLYFVKGELKVQGYVDADFAGDVDHRRSTTGYIFTVGTGAVSWISRIQKIVALSTTEAEYVAVTEASKELIWLQGLLTELGFIQEKSVLYSDSQSAIHLAKNSAFHSRTKHIGLRYHFIRSLLEDEVLTLSKIQGSENPADMLTKVVTIDKLKLCSTSVGLLE</sequence>
<protein>
    <submittedName>
        <fullName evidence="1">Uncharacterized protein</fullName>
    </submittedName>
</protein>
<evidence type="ECO:0000313" key="2">
    <source>
        <dbReference type="Proteomes" id="UP001177021"/>
    </source>
</evidence>
<proteinExistence type="predicted"/>
<gene>
    <name evidence="1" type="ORF">MILVUS5_LOCUS7952</name>
</gene>
<organism evidence="1 2">
    <name type="scientific">Trifolium pratense</name>
    <name type="common">Red clover</name>
    <dbReference type="NCBI Taxonomy" id="57577"/>
    <lineage>
        <taxon>Eukaryota</taxon>
        <taxon>Viridiplantae</taxon>
        <taxon>Streptophyta</taxon>
        <taxon>Embryophyta</taxon>
        <taxon>Tracheophyta</taxon>
        <taxon>Spermatophyta</taxon>
        <taxon>Magnoliopsida</taxon>
        <taxon>eudicotyledons</taxon>
        <taxon>Gunneridae</taxon>
        <taxon>Pentapetalae</taxon>
        <taxon>rosids</taxon>
        <taxon>fabids</taxon>
        <taxon>Fabales</taxon>
        <taxon>Fabaceae</taxon>
        <taxon>Papilionoideae</taxon>
        <taxon>50 kb inversion clade</taxon>
        <taxon>NPAAA clade</taxon>
        <taxon>Hologalegina</taxon>
        <taxon>IRL clade</taxon>
        <taxon>Trifolieae</taxon>
        <taxon>Trifolium</taxon>
    </lineage>
</organism>
<reference evidence="1" key="1">
    <citation type="submission" date="2023-10" db="EMBL/GenBank/DDBJ databases">
        <authorList>
            <person name="Rodriguez Cubillos JULIANA M."/>
            <person name="De Vega J."/>
        </authorList>
    </citation>
    <scope>NUCLEOTIDE SEQUENCE</scope>
</reference>
<keyword evidence="2" id="KW-1185">Reference proteome</keyword>
<accession>A0ACB0IZK2</accession>
<dbReference type="EMBL" id="CASHSV030000013">
    <property type="protein sequence ID" value="CAJ2637612.1"/>
    <property type="molecule type" value="Genomic_DNA"/>
</dbReference>
<evidence type="ECO:0000313" key="1">
    <source>
        <dbReference type="EMBL" id="CAJ2637612.1"/>
    </source>
</evidence>
<name>A0ACB0IZK2_TRIPR</name>
<dbReference type="Proteomes" id="UP001177021">
    <property type="component" value="Unassembled WGS sequence"/>
</dbReference>
<comment type="caution">
    <text evidence="1">The sequence shown here is derived from an EMBL/GenBank/DDBJ whole genome shotgun (WGS) entry which is preliminary data.</text>
</comment>